<dbReference type="SMART" id="SM00855">
    <property type="entry name" value="PGAM"/>
    <property type="match status" value="1"/>
</dbReference>
<proteinExistence type="predicted"/>
<dbReference type="PROSITE" id="PS00175">
    <property type="entry name" value="PG_MUTASE"/>
    <property type="match status" value="1"/>
</dbReference>
<evidence type="ECO:0000313" key="2">
    <source>
        <dbReference type="Proteomes" id="UP000580474"/>
    </source>
</evidence>
<dbReference type="RefSeq" id="WP_246457111.1">
    <property type="nucleotide sequence ID" value="NZ_JACHIV010000001.1"/>
</dbReference>
<reference evidence="1 2" key="1">
    <citation type="submission" date="2020-08" db="EMBL/GenBank/DDBJ databases">
        <title>Sequencing the genomes of 1000 actinobacteria strains.</title>
        <authorList>
            <person name="Klenk H.-P."/>
        </authorList>
    </citation>
    <scope>NUCLEOTIDE SEQUENCE [LARGE SCALE GENOMIC DNA]</scope>
    <source>
        <strain evidence="1 2">DSM 45582</strain>
    </source>
</reference>
<dbReference type="PANTHER" id="PTHR48100:SF58">
    <property type="entry name" value="PE-PGRS FAMILY PROTEIN PE_PGRS11"/>
    <property type="match status" value="1"/>
</dbReference>
<accession>A0A840NIU9</accession>
<dbReference type="Gene3D" id="3.40.50.1240">
    <property type="entry name" value="Phosphoglycerate mutase-like"/>
    <property type="match status" value="1"/>
</dbReference>
<evidence type="ECO:0000313" key="1">
    <source>
        <dbReference type="EMBL" id="MBB5072466.1"/>
    </source>
</evidence>
<gene>
    <name evidence="1" type="ORF">BJ969_005554</name>
</gene>
<dbReference type="InterPro" id="IPR029033">
    <property type="entry name" value="His_PPase_superfam"/>
</dbReference>
<dbReference type="EMBL" id="JACHIV010000001">
    <property type="protein sequence ID" value="MBB5072466.1"/>
    <property type="molecule type" value="Genomic_DNA"/>
</dbReference>
<dbReference type="InterPro" id="IPR001345">
    <property type="entry name" value="PG/BPGM_mutase_AS"/>
</dbReference>
<dbReference type="InterPro" id="IPR050275">
    <property type="entry name" value="PGM_Phosphatase"/>
</dbReference>
<dbReference type="GO" id="GO:0005737">
    <property type="term" value="C:cytoplasm"/>
    <property type="evidence" value="ECO:0007669"/>
    <property type="project" value="TreeGrafter"/>
</dbReference>
<comment type="caution">
    <text evidence="1">The sequence shown here is derived from an EMBL/GenBank/DDBJ whole genome shotgun (WGS) entry which is preliminary data.</text>
</comment>
<dbReference type="PANTHER" id="PTHR48100">
    <property type="entry name" value="BROAD-SPECIFICITY PHOSPHATASE YOR283W-RELATED"/>
    <property type="match status" value="1"/>
</dbReference>
<keyword evidence="1" id="KW-0413">Isomerase</keyword>
<keyword evidence="2" id="KW-1185">Reference proteome</keyword>
<dbReference type="SUPFAM" id="SSF53254">
    <property type="entry name" value="Phosphoglycerate mutase-like"/>
    <property type="match status" value="1"/>
</dbReference>
<protein>
    <submittedName>
        <fullName evidence="1">Putative phosphoglycerate mutase</fullName>
        <ecNumber evidence="1">5.4.2.12</ecNumber>
    </submittedName>
</protein>
<dbReference type="AlphaFoldDB" id="A0A840NIU9"/>
<dbReference type="CDD" id="cd07067">
    <property type="entry name" value="HP_PGM_like"/>
    <property type="match status" value="1"/>
</dbReference>
<dbReference type="InterPro" id="IPR013078">
    <property type="entry name" value="His_Pase_superF_clade-1"/>
</dbReference>
<dbReference type="GO" id="GO:0004619">
    <property type="term" value="F:phosphoglycerate mutase activity"/>
    <property type="evidence" value="ECO:0007669"/>
    <property type="project" value="UniProtKB-EC"/>
</dbReference>
<dbReference type="Proteomes" id="UP000580474">
    <property type="component" value="Unassembled WGS sequence"/>
</dbReference>
<sequence>MSPVLRAHADGLRLVLVRHGQTPSNVRGVLDTLPPGPGLTDLGKRQADDLADRLATEKVLSVHASRALRAQETALPTATRHGLDVRVVDGTHEVFVGELEGLGDERSRALFDEIYEGWHHGEPDRPMPGGETGTQALTRFFGSAQPVLDDVTTGSVVLVSHGAMVRLVANRLAGEISARRSSEAYLPNTGVIVLEADSGAETGWRCVQWDDLPD</sequence>
<dbReference type="GO" id="GO:0016791">
    <property type="term" value="F:phosphatase activity"/>
    <property type="evidence" value="ECO:0007669"/>
    <property type="project" value="TreeGrafter"/>
</dbReference>
<dbReference type="EC" id="5.4.2.12" evidence="1"/>
<name>A0A840NIU9_9PSEU</name>
<organism evidence="1 2">
    <name type="scientific">Saccharopolyspora gloriosae</name>
    <dbReference type="NCBI Taxonomy" id="455344"/>
    <lineage>
        <taxon>Bacteria</taxon>
        <taxon>Bacillati</taxon>
        <taxon>Actinomycetota</taxon>
        <taxon>Actinomycetes</taxon>
        <taxon>Pseudonocardiales</taxon>
        <taxon>Pseudonocardiaceae</taxon>
        <taxon>Saccharopolyspora</taxon>
    </lineage>
</organism>
<dbReference type="Pfam" id="PF00300">
    <property type="entry name" value="His_Phos_1"/>
    <property type="match status" value="1"/>
</dbReference>